<dbReference type="Pfam" id="PF04471">
    <property type="entry name" value="Mrr_cat"/>
    <property type="match status" value="1"/>
</dbReference>
<dbReference type="GO" id="GO:0003677">
    <property type="term" value="F:DNA binding"/>
    <property type="evidence" value="ECO:0007669"/>
    <property type="project" value="InterPro"/>
</dbReference>
<dbReference type="Proteomes" id="UP001164733">
    <property type="component" value="Chromosome"/>
</dbReference>
<keyword evidence="2" id="KW-0540">Nuclease</keyword>
<accession>A0AA47I6A4</accession>
<proteinExistence type="predicted"/>
<organism evidence="2 3">
    <name type="scientific">Clostridium estertheticum</name>
    <dbReference type="NCBI Taxonomy" id="238834"/>
    <lineage>
        <taxon>Bacteria</taxon>
        <taxon>Bacillati</taxon>
        <taxon>Bacillota</taxon>
        <taxon>Clostridia</taxon>
        <taxon>Eubacteriales</taxon>
        <taxon>Clostridiaceae</taxon>
        <taxon>Clostridium</taxon>
    </lineage>
</organism>
<dbReference type="AlphaFoldDB" id="A0AA47I6A4"/>
<name>A0AA47I6A4_9CLOT</name>
<keyword evidence="2" id="KW-0255">Endonuclease</keyword>
<evidence type="ECO:0000259" key="1">
    <source>
        <dbReference type="Pfam" id="PF04471"/>
    </source>
</evidence>
<protein>
    <submittedName>
        <fullName evidence="2">Restriction endonuclease</fullName>
    </submittedName>
</protein>
<evidence type="ECO:0000313" key="2">
    <source>
        <dbReference type="EMBL" id="WAG59600.1"/>
    </source>
</evidence>
<evidence type="ECO:0000313" key="3">
    <source>
        <dbReference type="Proteomes" id="UP001164733"/>
    </source>
</evidence>
<gene>
    <name evidence="2" type="ORF">LL038_18490</name>
</gene>
<feature type="domain" description="Restriction endonuclease type IV Mrr" evidence="1">
    <location>
        <begin position="78"/>
        <end position="172"/>
    </location>
</feature>
<sequence>MEDVSFEESEKVWECDTCRWWEHSLYSYMDDQHKYQQFKDWENKINSAILKKFGLNSKEVTIITLRKYISENNDYIYNIKDKKMEELVASVFKEHYNCDVRLVEKSNDGGVDLILIQSGKSTIVQVKRRTVAEKVESVKEIGELLGATMLAESRNCIFVTTVNHFSKDAIKSKQLAISKEIEN</sequence>
<dbReference type="GO" id="GO:0004519">
    <property type="term" value="F:endonuclease activity"/>
    <property type="evidence" value="ECO:0007669"/>
    <property type="project" value="UniProtKB-KW"/>
</dbReference>
<dbReference type="GO" id="GO:0009307">
    <property type="term" value="P:DNA restriction-modification system"/>
    <property type="evidence" value="ECO:0007669"/>
    <property type="project" value="InterPro"/>
</dbReference>
<reference evidence="2" key="1">
    <citation type="submission" date="2021-11" db="EMBL/GenBank/DDBJ databases">
        <title>Clostridia strains as spoilage organisms.</title>
        <authorList>
            <person name="Wambui J."/>
            <person name="Stevens M.J.A."/>
            <person name="Stephan R."/>
        </authorList>
    </citation>
    <scope>NUCLEOTIDE SEQUENCE</scope>
    <source>
        <strain evidence="2">CF009</strain>
    </source>
</reference>
<dbReference type="InterPro" id="IPR007560">
    <property type="entry name" value="Restrct_endonuc_IV_Mrr"/>
</dbReference>
<dbReference type="RefSeq" id="WP_216124514.1">
    <property type="nucleotide sequence ID" value="NZ_CP086239.1"/>
</dbReference>
<dbReference type="EMBL" id="CP086239">
    <property type="protein sequence ID" value="WAG59600.1"/>
    <property type="molecule type" value="Genomic_DNA"/>
</dbReference>
<keyword evidence="2" id="KW-0378">Hydrolase</keyword>